<evidence type="ECO:0000313" key="1">
    <source>
        <dbReference type="EMBL" id="KAK4172009.1"/>
    </source>
</evidence>
<feature type="non-terminal residue" evidence="1">
    <location>
        <position position="1"/>
    </location>
</feature>
<gene>
    <name evidence="1" type="ORF">QBC36DRAFT_150357</name>
</gene>
<dbReference type="EMBL" id="MU866476">
    <property type="protein sequence ID" value="KAK4172009.1"/>
    <property type="molecule type" value="Genomic_DNA"/>
</dbReference>
<evidence type="ECO:0000313" key="2">
    <source>
        <dbReference type="Proteomes" id="UP001302321"/>
    </source>
</evidence>
<protein>
    <submittedName>
        <fullName evidence="1">Uncharacterized protein</fullName>
    </submittedName>
</protein>
<organism evidence="1 2">
    <name type="scientific">Triangularia setosa</name>
    <dbReference type="NCBI Taxonomy" id="2587417"/>
    <lineage>
        <taxon>Eukaryota</taxon>
        <taxon>Fungi</taxon>
        <taxon>Dikarya</taxon>
        <taxon>Ascomycota</taxon>
        <taxon>Pezizomycotina</taxon>
        <taxon>Sordariomycetes</taxon>
        <taxon>Sordariomycetidae</taxon>
        <taxon>Sordariales</taxon>
        <taxon>Podosporaceae</taxon>
        <taxon>Triangularia</taxon>
    </lineage>
</organism>
<comment type="caution">
    <text evidence="1">The sequence shown here is derived from an EMBL/GenBank/DDBJ whole genome shotgun (WGS) entry which is preliminary data.</text>
</comment>
<keyword evidence="2" id="KW-1185">Reference proteome</keyword>
<name>A0AAN6VYA1_9PEZI</name>
<reference evidence="1" key="1">
    <citation type="journal article" date="2023" name="Mol. Phylogenet. Evol.">
        <title>Genome-scale phylogeny and comparative genomics of the fungal order Sordariales.</title>
        <authorList>
            <person name="Hensen N."/>
            <person name="Bonometti L."/>
            <person name="Westerberg I."/>
            <person name="Brannstrom I.O."/>
            <person name="Guillou S."/>
            <person name="Cros-Aarteil S."/>
            <person name="Calhoun S."/>
            <person name="Haridas S."/>
            <person name="Kuo A."/>
            <person name="Mondo S."/>
            <person name="Pangilinan J."/>
            <person name="Riley R."/>
            <person name="LaButti K."/>
            <person name="Andreopoulos B."/>
            <person name="Lipzen A."/>
            <person name="Chen C."/>
            <person name="Yan M."/>
            <person name="Daum C."/>
            <person name="Ng V."/>
            <person name="Clum A."/>
            <person name="Steindorff A."/>
            <person name="Ohm R.A."/>
            <person name="Martin F."/>
            <person name="Silar P."/>
            <person name="Natvig D.O."/>
            <person name="Lalanne C."/>
            <person name="Gautier V."/>
            <person name="Ament-Velasquez S.L."/>
            <person name="Kruys A."/>
            <person name="Hutchinson M.I."/>
            <person name="Powell A.J."/>
            <person name="Barry K."/>
            <person name="Miller A.N."/>
            <person name="Grigoriev I.V."/>
            <person name="Debuchy R."/>
            <person name="Gladieux P."/>
            <person name="Hiltunen Thoren M."/>
            <person name="Johannesson H."/>
        </authorList>
    </citation>
    <scope>NUCLEOTIDE SEQUENCE</scope>
    <source>
        <strain evidence="1">CBS 892.96</strain>
    </source>
</reference>
<dbReference type="AlphaFoldDB" id="A0AAN6VYA1"/>
<feature type="non-terminal residue" evidence="1">
    <location>
        <position position="52"/>
    </location>
</feature>
<reference evidence="1" key="2">
    <citation type="submission" date="2023-05" db="EMBL/GenBank/DDBJ databases">
        <authorList>
            <consortium name="Lawrence Berkeley National Laboratory"/>
            <person name="Steindorff A."/>
            <person name="Hensen N."/>
            <person name="Bonometti L."/>
            <person name="Westerberg I."/>
            <person name="Brannstrom I.O."/>
            <person name="Guillou S."/>
            <person name="Cros-Aarteil S."/>
            <person name="Calhoun S."/>
            <person name="Haridas S."/>
            <person name="Kuo A."/>
            <person name="Mondo S."/>
            <person name="Pangilinan J."/>
            <person name="Riley R."/>
            <person name="Labutti K."/>
            <person name="Andreopoulos B."/>
            <person name="Lipzen A."/>
            <person name="Chen C."/>
            <person name="Yanf M."/>
            <person name="Daum C."/>
            <person name="Ng V."/>
            <person name="Clum A."/>
            <person name="Ohm R."/>
            <person name="Martin F."/>
            <person name="Silar P."/>
            <person name="Natvig D."/>
            <person name="Lalanne C."/>
            <person name="Gautier V."/>
            <person name="Ament-Velasquez S.L."/>
            <person name="Kruys A."/>
            <person name="Hutchinson M.I."/>
            <person name="Powell A.J."/>
            <person name="Barry K."/>
            <person name="Miller A.N."/>
            <person name="Grigoriev I.V."/>
            <person name="Debuchy R."/>
            <person name="Gladieux P."/>
            <person name="Thoren M.H."/>
            <person name="Johannesson H."/>
        </authorList>
    </citation>
    <scope>NUCLEOTIDE SEQUENCE</scope>
    <source>
        <strain evidence="1">CBS 892.96</strain>
    </source>
</reference>
<proteinExistence type="predicted"/>
<accession>A0AAN6VYA1</accession>
<sequence length="52" mass="5805">TYHNYTCGCKKPEELKQCAARQGTSVKCNPATNEFLPDSVHMCSKRMVRGGK</sequence>
<dbReference type="Proteomes" id="UP001302321">
    <property type="component" value="Unassembled WGS sequence"/>
</dbReference>